<protein>
    <submittedName>
        <fullName evidence="7">Uncharacterized protein</fullName>
    </submittedName>
</protein>
<comment type="caution">
    <text evidence="7">The sequence shown here is derived from an EMBL/GenBank/DDBJ whole genome shotgun (WGS) entry which is preliminary data.</text>
</comment>
<dbReference type="AlphaFoldDB" id="A0A0F9N5H8"/>
<evidence type="ECO:0000256" key="2">
    <source>
        <dbReference type="ARBA" id="ARBA00022595"/>
    </source>
</evidence>
<comment type="subcellular location">
    <subcellularLocation>
        <location evidence="1">Virion</location>
    </subcellularLocation>
</comment>
<keyword evidence="2" id="KW-1162">Viral penetration into host cytoplasm</keyword>
<dbReference type="GO" id="GO:0046718">
    <property type="term" value="P:symbiont entry into host cell"/>
    <property type="evidence" value="ECO:0007669"/>
    <property type="project" value="UniProtKB-KW"/>
</dbReference>
<keyword evidence="4" id="KW-0946">Virion</keyword>
<evidence type="ECO:0000256" key="1">
    <source>
        <dbReference type="ARBA" id="ARBA00004328"/>
    </source>
</evidence>
<evidence type="ECO:0000256" key="3">
    <source>
        <dbReference type="ARBA" id="ARBA00022612"/>
    </source>
</evidence>
<evidence type="ECO:0000256" key="5">
    <source>
        <dbReference type="ARBA" id="ARBA00023219"/>
    </source>
</evidence>
<proteinExistence type="predicted"/>
<evidence type="ECO:0000256" key="4">
    <source>
        <dbReference type="ARBA" id="ARBA00022844"/>
    </source>
</evidence>
<dbReference type="InterPro" id="IPR020991">
    <property type="entry name" value="Connector_podovirus"/>
</dbReference>
<dbReference type="GO" id="GO:0044423">
    <property type="term" value="C:virion component"/>
    <property type="evidence" value="ECO:0007669"/>
    <property type="project" value="UniProtKB-KW"/>
</dbReference>
<feature type="non-terminal residue" evidence="7">
    <location>
        <position position="85"/>
    </location>
</feature>
<sequence length="85" mass="9777">MAKLVDNILDRYGEAVSRRTKYNTLMQEAGQYTWPNAQDMVRNANQTEALLRTVQLYDSTALMAAYKMTSGIFSYLMPVGARWFE</sequence>
<organism evidence="7">
    <name type="scientific">marine sediment metagenome</name>
    <dbReference type="NCBI Taxonomy" id="412755"/>
    <lineage>
        <taxon>unclassified sequences</taxon>
        <taxon>metagenomes</taxon>
        <taxon>ecological metagenomes</taxon>
    </lineage>
</organism>
<reference evidence="7" key="1">
    <citation type="journal article" date="2015" name="Nature">
        <title>Complex archaea that bridge the gap between prokaryotes and eukaryotes.</title>
        <authorList>
            <person name="Spang A."/>
            <person name="Saw J.H."/>
            <person name="Jorgensen S.L."/>
            <person name="Zaremba-Niedzwiedzka K."/>
            <person name="Martijn J."/>
            <person name="Lind A.E."/>
            <person name="van Eijk R."/>
            <person name="Schleper C."/>
            <person name="Guy L."/>
            <person name="Ettema T.J."/>
        </authorList>
    </citation>
    <scope>NUCLEOTIDE SEQUENCE</scope>
</reference>
<dbReference type="Pfam" id="PF12236">
    <property type="entry name" value="Head-tail_con"/>
    <property type="match status" value="1"/>
</dbReference>
<name>A0A0F9N5H8_9ZZZZ</name>
<keyword evidence="5" id="KW-0231">Viral genome packaging</keyword>
<evidence type="ECO:0000313" key="7">
    <source>
        <dbReference type="EMBL" id="KKN07082.1"/>
    </source>
</evidence>
<evidence type="ECO:0000256" key="6">
    <source>
        <dbReference type="ARBA" id="ARBA00023296"/>
    </source>
</evidence>
<keyword evidence="6" id="KW-1160">Virus entry into host cell</keyword>
<keyword evidence="3" id="KW-1188">Viral release from host cell</keyword>
<accession>A0A0F9N5H8</accession>
<dbReference type="EMBL" id="LAZR01004609">
    <property type="protein sequence ID" value="KKN07082.1"/>
    <property type="molecule type" value="Genomic_DNA"/>
</dbReference>
<gene>
    <name evidence="7" type="ORF">LCGC14_1070870</name>
</gene>